<feature type="compositionally biased region" description="Polar residues" evidence="1">
    <location>
        <begin position="187"/>
        <end position="201"/>
    </location>
</feature>
<dbReference type="AlphaFoldDB" id="A0AAU8CKU0"/>
<reference evidence="2" key="1">
    <citation type="submission" date="2024-06" db="EMBL/GenBank/DDBJ databases">
        <title>Mesorhizobium karijinii sp. nov., a symbiont of the iconic Swainsona formosa from arid Australia.</title>
        <authorList>
            <person name="Hill Y.J."/>
            <person name="Watkin E.L.J."/>
            <person name="O'Hara G.W."/>
            <person name="Terpolilli J."/>
            <person name="Tye M.L."/>
            <person name="Kohlmeier M.G."/>
        </authorList>
    </citation>
    <scope>NUCLEOTIDE SEQUENCE</scope>
    <source>
        <strain evidence="2">WSM2240</strain>
    </source>
</reference>
<proteinExistence type="predicted"/>
<sequence length="252" mass="27527">MDWNAAIEKNREALKRILAALVAMAGLSDGRAGMLPRHLHRAVLRLLRPAEAATRRLVIVAARGVVVAPPRPRKPEPGPPIPGKPAGSAVPSGARTAMRRLTLPLFDTLRLPRPRRPVASGVPRICVPGFSAPFPVAPRRPPAPDDPVDPARLGRRLAAVASALDDLPAHARRFALWRVRRDAAGAQTKNCNAAGAQNRNPRNLPHGRPRRVWPLRPGRPPGWRRRPGHEVYEVLNNAHGLAFWALEHPDTS</sequence>
<evidence type="ECO:0000313" key="2">
    <source>
        <dbReference type="EMBL" id="XCG47430.1"/>
    </source>
</evidence>
<name>A0AAU8CKU0_9HYPH</name>
<feature type="region of interest" description="Disordered" evidence="1">
    <location>
        <begin position="186"/>
        <end position="220"/>
    </location>
</feature>
<feature type="region of interest" description="Disordered" evidence="1">
    <location>
        <begin position="68"/>
        <end position="93"/>
    </location>
</feature>
<accession>A0AAU8CKU0</accession>
<evidence type="ECO:0008006" key="3">
    <source>
        <dbReference type="Google" id="ProtNLM"/>
    </source>
</evidence>
<organism evidence="2">
    <name type="scientific">Mesorhizobium sp. WSM2240</name>
    <dbReference type="NCBI Taxonomy" id="3228851"/>
    <lineage>
        <taxon>Bacteria</taxon>
        <taxon>Pseudomonadati</taxon>
        <taxon>Pseudomonadota</taxon>
        <taxon>Alphaproteobacteria</taxon>
        <taxon>Hyphomicrobiales</taxon>
        <taxon>Phyllobacteriaceae</taxon>
        <taxon>Mesorhizobium</taxon>
    </lineage>
</organism>
<evidence type="ECO:0000256" key="1">
    <source>
        <dbReference type="SAM" id="MobiDB-lite"/>
    </source>
</evidence>
<protein>
    <recommendedName>
        <fullName evidence="3">Transposase</fullName>
    </recommendedName>
</protein>
<gene>
    <name evidence="2" type="ORF">ABVK50_19405</name>
</gene>
<dbReference type="EMBL" id="CP159253">
    <property type="protein sequence ID" value="XCG47430.1"/>
    <property type="molecule type" value="Genomic_DNA"/>
</dbReference>